<reference evidence="4" key="1">
    <citation type="submission" date="2017-09" db="EMBL/GenBank/DDBJ databases">
        <title>Depth-based differentiation of microbial function through sediment-hosted aquifers and enrichment of novel symbionts in the deep terrestrial subsurface.</title>
        <authorList>
            <person name="Probst A.J."/>
            <person name="Ladd B."/>
            <person name="Jarett J.K."/>
            <person name="Geller-Mcgrath D.E."/>
            <person name="Sieber C.M.K."/>
            <person name="Emerson J.B."/>
            <person name="Anantharaman K."/>
            <person name="Thomas B.C."/>
            <person name="Malmstrom R."/>
            <person name="Stieglmeier M."/>
            <person name="Klingl A."/>
            <person name="Woyke T."/>
            <person name="Ryan C.M."/>
            <person name="Banfield J.F."/>
        </authorList>
    </citation>
    <scope>NUCLEOTIDE SEQUENCE [LARGE SCALE GENOMIC DNA]</scope>
</reference>
<dbReference type="AlphaFoldDB" id="A0A2M7TZ10"/>
<proteinExistence type="predicted"/>
<dbReference type="InterPro" id="IPR027381">
    <property type="entry name" value="LytR/CpsA/Psr_C"/>
</dbReference>
<evidence type="ECO:0000313" key="3">
    <source>
        <dbReference type="EMBL" id="PIZ63074.1"/>
    </source>
</evidence>
<gene>
    <name evidence="3" type="ORF">COY16_02805</name>
</gene>
<dbReference type="Pfam" id="PF13399">
    <property type="entry name" value="LytR_C"/>
    <property type="match status" value="1"/>
</dbReference>
<feature type="transmembrane region" description="Helical" evidence="1">
    <location>
        <begin position="200"/>
        <end position="221"/>
    </location>
</feature>
<evidence type="ECO:0000313" key="4">
    <source>
        <dbReference type="Proteomes" id="UP000228503"/>
    </source>
</evidence>
<evidence type="ECO:0000256" key="1">
    <source>
        <dbReference type="SAM" id="Phobius"/>
    </source>
</evidence>
<accession>A0A2M7TZ10</accession>
<organism evidence="3 4">
    <name type="scientific">Candidatus Roizmanbacteria bacterium CG_4_10_14_0_2_um_filter_39_13</name>
    <dbReference type="NCBI Taxonomy" id="1974825"/>
    <lineage>
        <taxon>Bacteria</taxon>
        <taxon>Candidatus Roizmaniibacteriota</taxon>
    </lineage>
</organism>
<protein>
    <recommendedName>
        <fullName evidence="2">LytR/CpsA/Psr regulator C-terminal domain-containing protein</fullName>
    </recommendedName>
</protein>
<dbReference type="Gene3D" id="3.30.70.2390">
    <property type="match status" value="1"/>
</dbReference>
<keyword evidence="1" id="KW-0472">Membrane</keyword>
<keyword evidence="1" id="KW-0812">Transmembrane</keyword>
<feature type="domain" description="LytR/CpsA/Psr regulator C-terminal" evidence="2">
    <location>
        <begin position="264"/>
        <end position="312"/>
    </location>
</feature>
<evidence type="ECO:0000259" key="2">
    <source>
        <dbReference type="Pfam" id="PF13399"/>
    </source>
</evidence>
<dbReference type="EMBL" id="PFOB01000032">
    <property type="protein sequence ID" value="PIZ63074.1"/>
    <property type="molecule type" value="Genomic_DNA"/>
</dbReference>
<name>A0A2M7TZ10_9BACT</name>
<dbReference type="Proteomes" id="UP000228503">
    <property type="component" value="Unassembled WGS sequence"/>
</dbReference>
<sequence>MRAVLYVDRTCLYYYGGNIHTPLTLQPPQTVYSDMEIIDVDQLKNLILDFVKTNKIQHCSITIFFSAQTCFQKDFLKTMKPEDFEIQKHEFIDYVPFNKVLSVVSTQKKDVNTIIAVNRELAYTLRDIFSKLQFEVEMIIPSFVLFGDQQPIYNITTAQNIVKHYSSLGKVSFPLVEQEPIIKSEDQDEFKEQKESKMRLYLMLGGFVFLILILIYMVFFFRKGPVKNNVQNARTPTISMAPKVKPSNTSIPSPTVIIAAKNTIHIRILNGSGIPGQADTIRERLESGGYTQIEVGNSPTQESANASIVVKPSVDIFHREEIDDIITSLGHSTIIRESSEIDTDVLITTRKRTIYQ</sequence>
<keyword evidence="1" id="KW-1133">Transmembrane helix</keyword>
<comment type="caution">
    <text evidence="3">The sequence shown here is derived from an EMBL/GenBank/DDBJ whole genome shotgun (WGS) entry which is preliminary data.</text>
</comment>